<keyword evidence="1" id="KW-1133">Transmembrane helix</keyword>
<accession>A0A844KGK1</accession>
<evidence type="ECO:0000256" key="1">
    <source>
        <dbReference type="SAM" id="Phobius"/>
    </source>
</evidence>
<dbReference type="InterPro" id="IPR029058">
    <property type="entry name" value="AB_hydrolase_fold"/>
</dbReference>
<dbReference type="SUPFAM" id="SSF53474">
    <property type="entry name" value="alpha/beta-Hydrolases"/>
    <property type="match status" value="1"/>
</dbReference>
<reference evidence="2 3" key="1">
    <citation type="journal article" date="2019" name="Nat. Med.">
        <title>A library of human gut bacterial isolates paired with longitudinal multiomics data enables mechanistic microbiome research.</title>
        <authorList>
            <person name="Poyet M."/>
            <person name="Groussin M."/>
            <person name="Gibbons S.M."/>
            <person name="Avila-Pacheco J."/>
            <person name="Jiang X."/>
            <person name="Kearney S.M."/>
            <person name="Perrotta A.R."/>
            <person name="Berdy B."/>
            <person name="Zhao S."/>
            <person name="Lieberman T.D."/>
            <person name="Swanson P.K."/>
            <person name="Smith M."/>
            <person name="Roesemann S."/>
            <person name="Alexander J.E."/>
            <person name="Rich S.A."/>
            <person name="Livny J."/>
            <person name="Vlamakis H."/>
            <person name="Clish C."/>
            <person name="Bullock K."/>
            <person name="Deik A."/>
            <person name="Scott J."/>
            <person name="Pierce K.A."/>
            <person name="Xavier R.J."/>
            <person name="Alm E.J."/>
        </authorList>
    </citation>
    <scope>NUCLEOTIDE SEQUENCE [LARGE SCALE GENOMIC DNA]</scope>
    <source>
        <strain evidence="2 3">BIOML-A1</strain>
    </source>
</reference>
<dbReference type="Proteomes" id="UP000448177">
    <property type="component" value="Unassembled WGS sequence"/>
</dbReference>
<sequence length="226" mass="25399">MEKIRFQICEKELTLYTARGENWPLIAFNTVMGDGEELAQALRAMDAPDCNLLVVGKLQWYHDMTQWSCPPLSKRGPAATGGADAYLETLASEIVPAAREKIRGSAPYVGIAGYSLAGLFALYAMYRCDCFAWVASMSGSLWFPKFREYVLRHELMRQPEMLYMSLGDAEAKTKHAVLKTVQENTEAIVRHYQEVGVDVRWELNPGNHFRDVAMRSAKGIKAILEA</sequence>
<dbReference type="InterPro" id="IPR000801">
    <property type="entry name" value="Esterase-like"/>
</dbReference>
<dbReference type="RefSeq" id="WP_117498595.1">
    <property type="nucleotide sequence ID" value="NZ_WNAF01000009.1"/>
</dbReference>
<comment type="caution">
    <text evidence="2">The sequence shown here is derived from an EMBL/GenBank/DDBJ whole genome shotgun (WGS) entry which is preliminary data.</text>
</comment>
<dbReference type="GO" id="GO:0016787">
    <property type="term" value="F:hydrolase activity"/>
    <property type="evidence" value="ECO:0007669"/>
    <property type="project" value="UniProtKB-KW"/>
</dbReference>
<evidence type="ECO:0000313" key="3">
    <source>
        <dbReference type="Proteomes" id="UP000448177"/>
    </source>
</evidence>
<evidence type="ECO:0000313" key="2">
    <source>
        <dbReference type="EMBL" id="MTR77533.1"/>
    </source>
</evidence>
<organism evidence="2 3">
    <name type="scientific">Mediterraneibacter faecis</name>
    <dbReference type="NCBI Taxonomy" id="592978"/>
    <lineage>
        <taxon>Bacteria</taxon>
        <taxon>Bacillati</taxon>
        <taxon>Bacillota</taxon>
        <taxon>Clostridia</taxon>
        <taxon>Lachnospirales</taxon>
        <taxon>Lachnospiraceae</taxon>
        <taxon>Mediterraneibacter</taxon>
    </lineage>
</organism>
<dbReference type="Gene3D" id="3.40.50.1820">
    <property type="entry name" value="alpha/beta hydrolase"/>
    <property type="match status" value="1"/>
</dbReference>
<protein>
    <submittedName>
        <fullName evidence="2">Alpha/beta hydrolase</fullName>
    </submittedName>
</protein>
<keyword evidence="1" id="KW-0812">Transmembrane</keyword>
<keyword evidence="2" id="KW-0378">Hydrolase</keyword>
<proteinExistence type="predicted"/>
<gene>
    <name evidence="2" type="ORF">GMD21_12800</name>
</gene>
<keyword evidence="3" id="KW-1185">Reference proteome</keyword>
<dbReference type="InterPro" id="IPR050583">
    <property type="entry name" value="Mycobacterial_A85_antigen"/>
</dbReference>
<keyword evidence="1" id="KW-0472">Membrane</keyword>
<dbReference type="Pfam" id="PF00756">
    <property type="entry name" value="Esterase"/>
    <property type="match status" value="1"/>
</dbReference>
<dbReference type="AlphaFoldDB" id="A0A844KGK1"/>
<name>A0A844KGK1_9FIRM</name>
<feature type="transmembrane region" description="Helical" evidence="1">
    <location>
        <begin position="108"/>
        <end position="126"/>
    </location>
</feature>
<dbReference type="PANTHER" id="PTHR48098">
    <property type="entry name" value="ENTEROCHELIN ESTERASE-RELATED"/>
    <property type="match status" value="1"/>
</dbReference>
<dbReference type="PANTHER" id="PTHR48098:SF6">
    <property type="entry name" value="FERRI-BACILLIBACTIN ESTERASE BESA"/>
    <property type="match status" value="1"/>
</dbReference>
<dbReference type="EMBL" id="WNAF01000009">
    <property type="protein sequence ID" value="MTR77533.1"/>
    <property type="molecule type" value="Genomic_DNA"/>
</dbReference>